<accession>A0A128EV84</accession>
<reference evidence="3" key="1">
    <citation type="submission" date="2016-02" db="EMBL/GenBank/DDBJ databases">
        <authorList>
            <person name="Rodrigo-Torres Lidia"/>
            <person name="Arahal R.David."/>
        </authorList>
    </citation>
    <scope>NUCLEOTIDE SEQUENCE [LARGE SCALE GENOMIC DNA]</scope>
    <source>
        <strain evidence="3">CECT 8713</strain>
    </source>
</reference>
<name>A0A128EV84_9GAMM</name>
<feature type="transmembrane region" description="Helical" evidence="1">
    <location>
        <begin position="7"/>
        <end position="35"/>
    </location>
</feature>
<dbReference type="Proteomes" id="UP000073601">
    <property type="component" value="Unassembled WGS sequence"/>
</dbReference>
<keyword evidence="1" id="KW-0472">Membrane</keyword>
<dbReference type="AlphaFoldDB" id="A0A128EV84"/>
<dbReference type="RefSeq" id="WP_062705169.1">
    <property type="nucleotide sequence ID" value="NZ_CAWRCI010000002.1"/>
</dbReference>
<keyword evidence="1" id="KW-1133">Transmembrane helix</keyword>
<organism evidence="2 3">
    <name type="scientific">Grimontia marina</name>
    <dbReference type="NCBI Taxonomy" id="646534"/>
    <lineage>
        <taxon>Bacteria</taxon>
        <taxon>Pseudomonadati</taxon>
        <taxon>Pseudomonadota</taxon>
        <taxon>Gammaproteobacteria</taxon>
        <taxon>Vibrionales</taxon>
        <taxon>Vibrionaceae</taxon>
        <taxon>Grimontia</taxon>
    </lineage>
</organism>
<feature type="transmembrane region" description="Helical" evidence="1">
    <location>
        <begin position="94"/>
        <end position="115"/>
    </location>
</feature>
<dbReference type="OrthoDB" id="5880549at2"/>
<keyword evidence="3" id="KW-1185">Reference proteome</keyword>
<gene>
    <name evidence="2" type="ORF">GMA8713_00357</name>
</gene>
<evidence type="ECO:0000313" key="2">
    <source>
        <dbReference type="EMBL" id="CZF77901.1"/>
    </source>
</evidence>
<sequence length="119" mass="13448">MEHFESLRIVVTGLLAIYAILWALPGTIMNAVVALGNPQRIVFIDKQLSKDVEKLHANGASMLFTNIATRLYGYWISYPFIRKRVSTTSKKFSLFMWFNCLGMWSVIGALLLSMISKTA</sequence>
<dbReference type="EMBL" id="FIZY01000002">
    <property type="protein sequence ID" value="CZF77901.1"/>
    <property type="molecule type" value="Genomic_DNA"/>
</dbReference>
<feature type="transmembrane region" description="Helical" evidence="1">
    <location>
        <begin position="55"/>
        <end position="73"/>
    </location>
</feature>
<proteinExistence type="predicted"/>
<evidence type="ECO:0000313" key="3">
    <source>
        <dbReference type="Proteomes" id="UP000073601"/>
    </source>
</evidence>
<protein>
    <submittedName>
        <fullName evidence="2">Uncharacterized protein</fullName>
    </submittedName>
</protein>
<keyword evidence="1" id="KW-0812">Transmembrane</keyword>
<evidence type="ECO:0000256" key="1">
    <source>
        <dbReference type="SAM" id="Phobius"/>
    </source>
</evidence>